<protein>
    <submittedName>
        <fullName evidence="3">Sodium channel and clathrin linker 1</fullName>
    </submittedName>
</protein>
<accession>M3XKT4</accession>
<keyword evidence="4" id="KW-1185">Reference proteome</keyword>
<reference evidence="3" key="2">
    <citation type="submission" date="2025-08" db="UniProtKB">
        <authorList>
            <consortium name="Ensembl"/>
        </authorList>
    </citation>
    <scope>IDENTIFICATION</scope>
</reference>
<dbReference type="GeneID" id="102346443"/>
<name>M3XKT4_LATCH</name>
<keyword evidence="1" id="KW-0175">Coiled coil</keyword>
<gene>
    <name evidence="3" type="primary">SCLT1</name>
</gene>
<dbReference type="EMBL" id="AFYH01033050">
    <property type="status" value="NOT_ANNOTATED_CDS"/>
    <property type="molecule type" value="Genomic_DNA"/>
</dbReference>
<dbReference type="GO" id="GO:0005814">
    <property type="term" value="C:centriole"/>
    <property type="evidence" value="ECO:0007669"/>
    <property type="project" value="TreeGrafter"/>
</dbReference>
<dbReference type="InterPro" id="IPR038911">
    <property type="entry name" value="SCLT1"/>
</dbReference>
<dbReference type="GO" id="GO:0045162">
    <property type="term" value="P:clustering of voltage-gated sodium channels"/>
    <property type="evidence" value="ECO:0007669"/>
    <property type="project" value="InterPro"/>
</dbReference>
<evidence type="ECO:0000313" key="3">
    <source>
        <dbReference type="Ensembl" id="ENSLACP00000023340.1"/>
    </source>
</evidence>
<dbReference type="KEGG" id="lcm:102346443"/>
<evidence type="ECO:0000256" key="1">
    <source>
        <dbReference type="SAM" id="Coils"/>
    </source>
</evidence>
<dbReference type="EMBL" id="AFYH01033055">
    <property type="status" value="NOT_ANNOTATED_CDS"/>
    <property type="molecule type" value="Genomic_DNA"/>
</dbReference>
<dbReference type="EMBL" id="AFYH01033057">
    <property type="status" value="NOT_ANNOTATED_CDS"/>
    <property type="molecule type" value="Genomic_DNA"/>
</dbReference>
<dbReference type="AlphaFoldDB" id="M3XKT4"/>
<dbReference type="OrthoDB" id="551053at2759"/>
<dbReference type="Proteomes" id="UP000008672">
    <property type="component" value="Unassembled WGS sequence"/>
</dbReference>
<dbReference type="PANTHER" id="PTHR35970">
    <property type="entry name" value="SODIUM CHANNEL AND CLATHRIN LINKER 1"/>
    <property type="match status" value="1"/>
</dbReference>
<dbReference type="EMBL" id="AFYH01033056">
    <property type="status" value="NOT_ANNOTATED_CDS"/>
    <property type="molecule type" value="Genomic_DNA"/>
</dbReference>
<dbReference type="HOGENOM" id="CLU_025503_0_0_1"/>
<dbReference type="PANTHER" id="PTHR35970:SF1">
    <property type="entry name" value="SODIUM CHANNEL AND CLATHRIN LINKER 1"/>
    <property type="match status" value="1"/>
</dbReference>
<dbReference type="Bgee" id="ENSLACG00000013676">
    <property type="expression patterns" value="Expressed in chordate pharynx and 5 other cell types or tissues"/>
</dbReference>
<feature type="coiled-coil region" evidence="1">
    <location>
        <begin position="66"/>
        <end position="160"/>
    </location>
</feature>
<feature type="compositionally biased region" description="Polar residues" evidence="2">
    <location>
        <begin position="663"/>
        <end position="672"/>
    </location>
</feature>
<evidence type="ECO:0000256" key="2">
    <source>
        <dbReference type="SAM" id="MobiDB-lite"/>
    </source>
</evidence>
<dbReference type="EMBL" id="AFYH01033052">
    <property type="status" value="NOT_ANNOTATED_CDS"/>
    <property type="molecule type" value="Genomic_DNA"/>
</dbReference>
<reference evidence="3" key="3">
    <citation type="submission" date="2025-09" db="UniProtKB">
        <authorList>
            <consortium name="Ensembl"/>
        </authorList>
    </citation>
    <scope>IDENTIFICATION</scope>
</reference>
<dbReference type="GeneTree" id="ENSGT00730000111168"/>
<feature type="compositionally biased region" description="Basic and acidic residues" evidence="2">
    <location>
        <begin position="641"/>
        <end position="661"/>
    </location>
</feature>
<reference evidence="4" key="1">
    <citation type="submission" date="2011-08" db="EMBL/GenBank/DDBJ databases">
        <title>The draft genome of Latimeria chalumnae.</title>
        <authorList>
            <person name="Di Palma F."/>
            <person name="Alfoldi J."/>
            <person name="Johnson J."/>
            <person name="Berlin A."/>
            <person name="Gnerre S."/>
            <person name="Jaffe D."/>
            <person name="MacCallum I."/>
            <person name="Young S."/>
            <person name="Walker B.J."/>
            <person name="Lander E."/>
            <person name="Lindblad-Toh K."/>
        </authorList>
    </citation>
    <scope>NUCLEOTIDE SEQUENCE [LARGE SCALE GENOMIC DNA]</scope>
    <source>
        <strain evidence="4">Wild caught</strain>
    </source>
</reference>
<evidence type="ECO:0000313" key="4">
    <source>
        <dbReference type="Proteomes" id="UP000008672"/>
    </source>
</evidence>
<dbReference type="CTD" id="132320"/>
<dbReference type="EMBL" id="AFYH01033058">
    <property type="status" value="NOT_ANNOTATED_CDS"/>
    <property type="molecule type" value="Genomic_DNA"/>
</dbReference>
<feature type="coiled-coil region" evidence="1">
    <location>
        <begin position="188"/>
        <end position="593"/>
    </location>
</feature>
<dbReference type="EMBL" id="AFYH01033053">
    <property type="status" value="NOT_ANNOTATED_CDS"/>
    <property type="molecule type" value="Genomic_DNA"/>
</dbReference>
<dbReference type="GO" id="GO:0060271">
    <property type="term" value="P:cilium assembly"/>
    <property type="evidence" value="ECO:0007669"/>
    <property type="project" value="TreeGrafter"/>
</dbReference>
<organism evidence="3 4">
    <name type="scientific">Latimeria chalumnae</name>
    <name type="common">Coelacanth</name>
    <dbReference type="NCBI Taxonomy" id="7897"/>
    <lineage>
        <taxon>Eukaryota</taxon>
        <taxon>Metazoa</taxon>
        <taxon>Chordata</taxon>
        <taxon>Craniata</taxon>
        <taxon>Vertebrata</taxon>
        <taxon>Euteleostomi</taxon>
        <taxon>Coelacanthiformes</taxon>
        <taxon>Coelacanthidae</taxon>
        <taxon>Latimeria</taxon>
    </lineage>
</organism>
<proteinExistence type="predicted"/>
<dbReference type="EMBL" id="AFYH01033054">
    <property type="status" value="NOT_ANNOTATED_CDS"/>
    <property type="molecule type" value="Genomic_DNA"/>
</dbReference>
<sequence length="686" mass="79937">MTTPETDFLRDQVQRLNAILAQYQAGNLPGPSTIQGEAHGEADLAAPWLTDRSLMAPLVVEYDKHLEEMNEQLRYYQTQMGEMKLKLEKVIKENERLYAELKEAIEKQLESLPPSAGLGVDTFTEEGVVKNLQEQIQLANREKEQALELWQTAAQELDQLQQVYQEQMTEAQIHTADTQHRKEQLVHFQRLTQQFQIANQKLESTNQQFLKTVTEQNLELDQLRQQLRQAKLDLRTATAKVDDMTKVMLNLQEEMQRKEEDEAAAQGREEASDRRLQQLQSAIAQLEIKLRVAAQDAEQLRRERAGFEKQIGEFQERCAELEEEKYEATVKVRDSIQLLEEANLQKDQALLRGKQKEDEIGKLKEAMTQLVQEAAIRTRKEVENVRKQCNMQISRLAEELSALQMECGDKQGQIERAIREKRAVEEELEKLYREGGGTEGDRRKMEELLQRCLNAERAKDDLQISLQTAQNRTKKLEMNYEEELSRCQEKIQKLQGVLESTRGDCNTVSEERLKLHQENEQLHKEMEEQRKITLEAQRKAKQQLSAMEQEYSMKEHCYEVRLRELEDTNRNSISELKRLLMAQQKTRSEWREETKKLTEAFNTQLNTLNSEVSRQKHHSQELVSQLEIATEKVAEYEKLMTEHQEKTSRLERRLAQAEHRAATASQQLSRITSQRRKAASTADLDV</sequence>
<dbReference type="EMBL" id="AFYH01033049">
    <property type="status" value="NOT_ANNOTATED_CDS"/>
    <property type="molecule type" value="Genomic_DNA"/>
</dbReference>
<dbReference type="Ensembl" id="ENSLACT00000025702.1">
    <property type="protein sequence ID" value="ENSLACP00000023340.1"/>
    <property type="gene ID" value="ENSLACG00000013676.2"/>
</dbReference>
<dbReference type="RefSeq" id="XP_005991345.1">
    <property type="nucleotide sequence ID" value="XM_005991283.3"/>
</dbReference>
<dbReference type="EMBL" id="AFYH01033051">
    <property type="status" value="NOT_ANNOTATED_CDS"/>
    <property type="molecule type" value="Genomic_DNA"/>
</dbReference>
<feature type="region of interest" description="Disordered" evidence="2">
    <location>
        <begin position="641"/>
        <end position="686"/>
    </location>
</feature>